<dbReference type="PANTHER" id="PTHR35332">
    <property type="entry name" value="REGULATION OF ENOLASE PROTEIN 1"/>
    <property type="match status" value="1"/>
</dbReference>
<dbReference type="KEGG" id="aalt:CC77DRAFT_1061430"/>
<evidence type="ECO:0000313" key="2">
    <source>
        <dbReference type="EMBL" id="OAG20868.1"/>
    </source>
</evidence>
<reference evidence="2 3" key="1">
    <citation type="submission" date="2016-05" db="EMBL/GenBank/DDBJ databases">
        <title>Comparative analysis of secretome profiles of manganese(II)-oxidizing ascomycete fungi.</title>
        <authorList>
            <consortium name="DOE Joint Genome Institute"/>
            <person name="Zeiner C.A."/>
            <person name="Purvine S.O."/>
            <person name="Zink E.M."/>
            <person name="Wu S."/>
            <person name="Pasa-Tolic L."/>
            <person name="Chaput D.L."/>
            <person name="Haridas S."/>
            <person name="Grigoriev I.V."/>
            <person name="Santelli C.M."/>
            <person name="Hansel C.M."/>
        </authorList>
    </citation>
    <scope>NUCLEOTIDE SEQUENCE [LARGE SCALE GENOMIC DNA]</scope>
    <source>
        <strain evidence="2 3">SRC1lrK2f</strain>
    </source>
</reference>
<feature type="compositionally biased region" description="Polar residues" evidence="1">
    <location>
        <begin position="1"/>
        <end position="10"/>
    </location>
</feature>
<dbReference type="VEuPathDB" id="FungiDB:CC77DRAFT_1061430"/>
<sequence length="210" mass="23770">MANTTTTTIEPFSLSAPPGTDIWRKPPTHNAFNASTYPAQLPTYDLKTFQRAKLAFELPPADQLRQYDQAGLLLHVTKPGVPDNETKWIKTGIEFYYGKPYVATVGCDAWADWSLVPMPEFKNSSRPGATIEARRERDDLGKSLWIYWIVKDETGKEVERRPLREVTWVFAEEEGWSVGVAGYVCRPTKDGGEELLEAEFKEGVEIEIIN</sequence>
<name>A0A177DND3_ALTAL</name>
<dbReference type="AlphaFoldDB" id="A0A177DND3"/>
<evidence type="ECO:0000313" key="3">
    <source>
        <dbReference type="Proteomes" id="UP000077248"/>
    </source>
</evidence>
<dbReference type="GeneID" id="29114024"/>
<accession>A0A177DND3</accession>
<keyword evidence="3" id="KW-1185">Reference proteome</keyword>
<gene>
    <name evidence="2" type="ORF">CC77DRAFT_1061430</name>
</gene>
<organism evidence="2 3">
    <name type="scientific">Alternaria alternata</name>
    <name type="common">Alternaria rot fungus</name>
    <name type="synonym">Torula alternata</name>
    <dbReference type="NCBI Taxonomy" id="5599"/>
    <lineage>
        <taxon>Eukaryota</taxon>
        <taxon>Fungi</taxon>
        <taxon>Dikarya</taxon>
        <taxon>Ascomycota</taxon>
        <taxon>Pezizomycotina</taxon>
        <taxon>Dothideomycetes</taxon>
        <taxon>Pleosporomycetidae</taxon>
        <taxon>Pleosporales</taxon>
        <taxon>Pleosporineae</taxon>
        <taxon>Pleosporaceae</taxon>
        <taxon>Alternaria</taxon>
        <taxon>Alternaria sect. Alternaria</taxon>
        <taxon>Alternaria alternata complex</taxon>
    </lineage>
</organism>
<dbReference type="InterPro" id="IPR009784">
    <property type="entry name" value="DUF1349"/>
</dbReference>
<dbReference type="Pfam" id="PF07081">
    <property type="entry name" value="DUF1349"/>
    <property type="match status" value="1"/>
</dbReference>
<protein>
    <submittedName>
        <fullName evidence="2">Uncharacterized protein</fullName>
    </submittedName>
</protein>
<dbReference type="EMBL" id="KV441478">
    <property type="protein sequence ID" value="OAG20868.1"/>
    <property type="molecule type" value="Genomic_DNA"/>
</dbReference>
<dbReference type="Gene3D" id="2.60.120.200">
    <property type="match status" value="1"/>
</dbReference>
<dbReference type="OMA" id="DVWSKPP"/>
<dbReference type="Proteomes" id="UP000077248">
    <property type="component" value="Unassembled WGS sequence"/>
</dbReference>
<evidence type="ECO:0000256" key="1">
    <source>
        <dbReference type="SAM" id="MobiDB-lite"/>
    </source>
</evidence>
<dbReference type="PANTHER" id="PTHR35332:SF2">
    <property type="entry name" value="REGULATION OF ENOLASE PROTEIN 1"/>
    <property type="match status" value="1"/>
</dbReference>
<feature type="region of interest" description="Disordered" evidence="1">
    <location>
        <begin position="1"/>
        <end position="20"/>
    </location>
</feature>
<dbReference type="STRING" id="5599.A0A177DND3"/>
<proteinExistence type="predicted"/>
<dbReference type="RefSeq" id="XP_018386289.1">
    <property type="nucleotide sequence ID" value="XM_018528430.1"/>
</dbReference>